<dbReference type="Pfam" id="PF00041">
    <property type="entry name" value="fn3"/>
    <property type="match status" value="1"/>
</dbReference>
<comment type="subcellular location">
    <subcellularLocation>
        <location evidence="1">Membrane</location>
        <topology evidence="1">Single-pass type I membrane protein</topology>
    </subcellularLocation>
</comment>
<dbReference type="Pfam" id="PF17971">
    <property type="entry name" value="LIFR_D2"/>
    <property type="match status" value="1"/>
</dbReference>
<dbReference type="PANTHER" id="PTHR48423:SF1">
    <property type="entry name" value="INTERLEUKIN-27 RECEPTOR SUBUNIT ALPHA"/>
    <property type="match status" value="1"/>
</dbReference>
<organism evidence="14 15">
    <name type="scientific">Channa striata</name>
    <name type="common">Snakehead murrel</name>
    <name type="synonym">Ophicephalus striatus</name>
    <dbReference type="NCBI Taxonomy" id="64152"/>
    <lineage>
        <taxon>Eukaryota</taxon>
        <taxon>Metazoa</taxon>
        <taxon>Chordata</taxon>
        <taxon>Craniata</taxon>
        <taxon>Vertebrata</taxon>
        <taxon>Euteleostomi</taxon>
        <taxon>Actinopterygii</taxon>
        <taxon>Neopterygii</taxon>
        <taxon>Teleostei</taxon>
        <taxon>Neoteleostei</taxon>
        <taxon>Acanthomorphata</taxon>
        <taxon>Anabantaria</taxon>
        <taxon>Anabantiformes</taxon>
        <taxon>Channoidei</taxon>
        <taxon>Channidae</taxon>
        <taxon>Channa</taxon>
    </lineage>
</organism>
<accession>A0AA88IL87</accession>
<keyword evidence="6" id="KW-1133">Transmembrane helix</keyword>
<keyword evidence="8" id="KW-1015">Disulfide bond</keyword>
<dbReference type="InterPro" id="IPR052672">
    <property type="entry name" value="Type1_Cytokine_Rcpt_Type2"/>
</dbReference>
<dbReference type="SUPFAM" id="SSF49265">
    <property type="entry name" value="Fibronectin type III"/>
    <property type="match status" value="4"/>
</dbReference>
<dbReference type="EMBL" id="JAUPFM010000020">
    <property type="protein sequence ID" value="KAK2818798.1"/>
    <property type="molecule type" value="Genomic_DNA"/>
</dbReference>
<evidence type="ECO:0000256" key="5">
    <source>
        <dbReference type="ARBA" id="ARBA00022737"/>
    </source>
</evidence>
<dbReference type="InterPro" id="IPR040817">
    <property type="entry name" value="LIFR_D2"/>
</dbReference>
<evidence type="ECO:0000256" key="2">
    <source>
        <dbReference type="ARBA" id="ARBA00008921"/>
    </source>
</evidence>
<dbReference type="InterPro" id="IPR036116">
    <property type="entry name" value="FN3_sf"/>
</dbReference>
<name>A0AA88IL87_CHASR</name>
<protein>
    <recommendedName>
        <fullName evidence="13">Fibronectin type-III domain-containing protein</fullName>
    </recommendedName>
</protein>
<evidence type="ECO:0000256" key="8">
    <source>
        <dbReference type="ARBA" id="ARBA00023157"/>
    </source>
</evidence>
<dbReference type="PROSITE" id="PS01353">
    <property type="entry name" value="HEMATOPO_REC_L_F2"/>
    <property type="match status" value="1"/>
</dbReference>
<dbReference type="InterPro" id="IPR003529">
    <property type="entry name" value="Hematopoietin_rcpt_Gp130_CS"/>
</dbReference>
<feature type="region of interest" description="Disordered" evidence="11">
    <location>
        <begin position="759"/>
        <end position="788"/>
    </location>
</feature>
<comment type="caution">
    <text evidence="14">The sequence shown here is derived from an EMBL/GenBank/DDBJ whole genome shotgun (WGS) entry which is preliminary data.</text>
</comment>
<dbReference type="Gene3D" id="2.60.40.10">
    <property type="entry name" value="Immunoglobulins"/>
    <property type="match status" value="7"/>
</dbReference>
<evidence type="ECO:0000256" key="11">
    <source>
        <dbReference type="SAM" id="MobiDB-lite"/>
    </source>
</evidence>
<sequence length="857" mass="96086">MLTWLLLASLFCTSTQDGNGHDTGVFRCEPHDLTLTKSGQMLLLSWKDDPSCPAGNDTLVYDLVVLRADKQVHEDEVTVTPDTMGSTHHWNWTSDLPLECFSYSVRLRSRYKNQKSQWEIKETLPGKGGEVYPQDKVFKISNQTYALTVSLNQPTKRSCTDVKCVGNKSPFGACAYVGYPPGDRDLQCETQDFESVRCNWAVGKHPRLPRIPINYHLNGRPCKTEGTCEQKIQDGERKWILTANNSLGKVELTDHVDISERVRMFPPKDVNVLNVNARNVSLQWGWTVPHYNNVNITCQVKVSHGGTHVTKEERGVGLNYTVVKDLIPDWEYTAAVRCGTTQHFWKWSHWSTSESFHTKGDVPDALDVWMQMSDSQVIIVWKMPLANQSNGHITGYTVTWAKTTERHRQNTITVAPSVHHLPLNLDPTAEYTVTVTARNMNGSSSPSALTIPRRNTGRAKVTTTLITGSNGSFSLSWSASPIASCGYIVDWCPTSGQCKVEWLRLPPHEMKARIFSKNFKDGVRYSLSIYACTYGPPVLLEGREGYVTEQKMNTSLFEQLEWKQQGSGVKLSWRSIPLAEQTAFIQGYVLYWLDNTNKDNNGFVNSARPEATSIMAERLKISSYTFTLYAQTAVGPCGAAEITVTLNSLSDNLIETVSISLVSVFFLFSLVTVMCYRNWGCIKRKVYPPIPKPVLTDKWLTPQNEPICHSFYVDPNHKSEADILDVPELHFKSVSPATGGDSQKNMPYICERTPKDYYNRPLKKNPPPPLSLPTASIPSQSRLPPSTFTGMFPNLSYNLITQTGDQQSNSEPQDEEETSLEGSCSGYQPQSHSESLNQIEDIPDSPLSCVSSYILLP</sequence>
<proteinExistence type="inferred from homology"/>
<dbReference type="PROSITE" id="PS50853">
    <property type="entry name" value="FN3"/>
    <property type="match status" value="2"/>
</dbReference>
<evidence type="ECO:0000256" key="1">
    <source>
        <dbReference type="ARBA" id="ARBA00004479"/>
    </source>
</evidence>
<feature type="chain" id="PRO_5041740371" description="Fibronectin type-III domain-containing protein" evidence="12">
    <location>
        <begin position="21"/>
        <end position="857"/>
    </location>
</feature>
<keyword evidence="5" id="KW-0677">Repeat</keyword>
<comment type="similarity">
    <text evidence="2">Belongs to the type I cytokine receptor family. Type 2 subfamily.</text>
</comment>
<dbReference type="GO" id="GO:0005886">
    <property type="term" value="C:plasma membrane"/>
    <property type="evidence" value="ECO:0007669"/>
    <property type="project" value="UniProtKB-ARBA"/>
</dbReference>
<evidence type="ECO:0000259" key="13">
    <source>
        <dbReference type="PROSITE" id="PS50853"/>
    </source>
</evidence>
<feature type="domain" description="Fibronectin type-III" evidence="13">
    <location>
        <begin position="362"/>
        <end position="459"/>
    </location>
</feature>
<reference evidence="14" key="1">
    <citation type="submission" date="2023-07" db="EMBL/GenBank/DDBJ databases">
        <title>Chromosome-level Genome Assembly of Striped Snakehead (Channa striata).</title>
        <authorList>
            <person name="Liu H."/>
        </authorList>
    </citation>
    <scope>NUCLEOTIDE SEQUENCE</scope>
    <source>
        <strain evidence="14">Gz</strain>
        <tissue evidence="14">Muscle</tissue>
    </source>
</reference>
<evidence type="ECO:0000256" key="4">
    <source>
        <dbReference type="ARBA" id="ARBA00022729"/>
    </source>
</evidence>
<evidence type="ECO:0000313" key="14">
    <source>
        <dbReference type="EMBL" id="KAK2818798.1"/>
    </source>
</evidence>
<dbReference type="PANTHER" id="PTHR48423">
    <property type="entry name" value="INTERLEUKIN-27 RECEPTOR SUBUNIT ALPHA"/>
    <property type="match status" value="1"/>
</dbReference>
<keyword evidence="7" id="KW-0472">Membrane</keyword>
<evidence type="ECO:0000256" key="7">
    <source>
        <dbReference type="ARBA" id="ARBA00023136"/>
    </source>
</evidence>
<evidence type="ECO:0000256" key="6">
    <source>
        <dbReference type="ARBA" id="ARBA00022989"/>
    </source>
</evidence>
<dbReference type="AlphaFoldDB" id="A0AA88IL87"/>
<dbReference type="SMART" id="SM00060">
    <property type="entry name" value="FN3"/>
    <property type="match status" value="4"/>
</dbReference>
<dbReference type="CDD" id="cd00063">
    <property type="entry name" value="FN3"/>
    <property type="match status" value="2"/>
</dbReference>
<keyword evidence="9" id="KW-0675">Receptor</keyword>
<feature type="region of interest" description="Disordered" evidence="11">
    <location>
        <begin position="803"/>
        <end position="844"/>
    </location>
</feature>
<keyword evidence="3" id="KW-0812">Transmembrane</keyword>
<evidence type="ECO:0000256" key="10">
    <source>
        <dbReference type="ARBA" id="ARBA00023180"/>
    </source>
</evidence>
<evidence type="ECO:0000256" key="9">
    <source>
        <dbReference type="ARBA" id="ARBA00023170"/>
    </source>
</evidence>
<keyword evidence="10" id="KW-0325">Glycoprotein</keyword>
<dbReference type="Proteomes" id="UP001187415">
    <property type="component" value="Unassembled WGS sequence"/>
</dbReference>
<dbReference type="GO" id="GO:0004896">
    <property type="term" value="F:cytokine receptor activity"/>
    <property type="evidence" value="ECO:0007669"/>
    <property type="project" value="InterPro"/>
</dbReference>
<evidence type="ECO:0000313" key="15">
    <source>
        <dbReference type="Proteomes" id="UP001187415"/>
    </source>
</evidence>
<evidence type="ECO:0000256" key="3">
    <source>
        <dbReference type="ARBA" id="ARBA00022692"/>
    </source>
</evidence>
<dbReference type="InterPro" id="IPR003961">
    <property type="entry name" value="FN3_dom"/>
</dbReference>
<evidence type="ECO:0000256" key="12">
    <source>
        <dbReference type="SAM" id="SignalP"/>
    </source>
</evidence>
<feature type="signal peptide" evidence="12">
    <location>
        <begin position="1"/>
        <end position="20"/>
    </location>
</feature>
<gene>
    <name evidence="14" type="ORF">Q5P01_024359</name>
</gene>
<dbReference type="InterPro" id="IPR013783">
    <property type="entry name" value="Ig-like_fold"/>
</dbReference>
<feature type="compositionally biased region" description="Polar residues" evidence="11">
    <location>
        <begin position="820"/>
        <end position="838"/>
    </location>
</feature>
<keyword evidence="15" id="KW-1185">Reference proteome</keyword>
<feature type="domain" description="Fibronectin type-III" evidence="13">
    <location>
        <begin position="266"/>
        <end position="361"/>
    </location>
</feature>
<keyword evidence="4 12" id="KW-0732">Signal</keyword>